<dbReference type="GO" id="GO:0016151">
    <property type="term" value="F:nickel cation binding"/>
    <property type="evidence" value="ECO:0007669"/>
    <property type="project" value="InterPro"/>
</dbReference>
<keyword evidence="5" id="KW-0378">Hydrolase</keyword>
<proteinExistence type="inferred from homology"/>
<organism evidence="9">
    <name type="scientific">Eiseniibacteriota bacterium</name>
    <dbReference type="NCBI Taxonomy" id="2212470"/>
    <lineage>
        <taxon>Bacteria</taxon>
        <taxon>Candidatus Eiseniibacteriota</taxon>
    </lineage>
</organism>
<protein>
    <submittedName>
        <fullName evidence="9">Hydrogenase accessory protein HypB</fullName>
    </submittedName>
</protein>
<dbReference type="GO" id="GO:0051604">
    <property type="term" value="P:protein maturation"/>
    <property type="evidence" value="ECO:0007669"/>
    <property type="project" value="InterPro"/>
</dbReference>
<evidence type="ECO:0000259" key="8">
    <source>
        <dbReference type="Pfam" id="PF02492"/>
    </source>
</evidence>
<keyword evidence="7" id="KW-0342">GTP-binding</keyword>
<evidence type="ECO:0000256" key="2">
    <source>
        <dbReference type="ARBA" id="ARBA00022596"/>
    </source>
</evidence>
<dbReference type="PANTHER" id="PTHR30134:SF2">
    <property type="entry name" value="HYDROGENASE MATURATION FACTOR HYPB"/>
    <property type="match status" value="1"/>
</dbReference>
<dbReference type="AlphaFoldDB" id="A0A832MN04"/>
<reference evidence="9" key="1">
    <citation type="journal article" date="2020" name="mSystems">
        <title>Genome- and Community-Level Interaction Insights into Carbon Utilization and Element Cycling Functions of Hydrothermarchaeota in Hydrothermal Sediment.</title>
        <authorList>
            <person name="Zhou Z."/>
            <person name="Liu Y."/>
            <person name="Xu W."/>
            <person name="Pan J."/>
            <person name="Luo Z.H."/>
            <person name="Li M."/>
        </authorList>
    </citation>
    <scope>NUCLEOTIDE SEQUENCE [LARGE SCALE GENOMIC DNA]</scope>
    <source>
        <strain evidence="9">SpSt-381</strain>
    </source>
</reference>
<dbReference type="InterPro" id="IPR003495">
    <property type="entry name" value="CobW/HypB/UreG_nucleotide-bd"/>
</dbReference>
<dbReference type="GO" id="GO:0008270">
    <property type="term" value="F:zinc ion binding"/>
    <property type="evidence" value="ECO:0007669"/>
    <property type="project" value="TreeGrafter"/>
</dbReference>
<evidence type="ECO:0000256" key="7">
    <source>
        <dbReference type="ARBA" id="ARBA00023134"/>
    </source>
</evidence>
<evidence type="ECO:0000256" key="6">
    <source>
        <dbReference type="ARBA" id="ARBA00022833"/>
    </source>
</evidence>
<dbReference type="GO" id="GO:0003924">
    <property type="term" value="F:GTPase activity"/>
    <property type="evidence" value="ECO:0007669"/>
    <property type="project" value="InterPro"/>
</dbReference>
<evidence type="ECO:0000256" key="5">
    <source>
        <dbReference type="ARBA" id="ARBA00022801"/>
    </source>
</evidence>
<dbReference type="InterPro" id="IPR027417">
    <property type="entry name" value="P-loop_NTPase"/>
</dbReference>
<evidence type="ECO:0000313" key="9">
    <source>
        <dbReference type="EMBL" id="HGZ43553.1"/>
    </source>
</evidence>
<gene>
    <name evidence="9" type="primary">hypB</name>
    <name evidence="9" type="ORF">ENR23_09035</name>
</gene>
<evidence type="ECO:0000256" key="1">
    <source>
        <dbReference type="ARBA" id="ARBA00006211"/>
    </source>
</evidence>
<keyword evidence="3" id="KW-0479">Metal-binding</keyword>
<comment type="similarity">
    <text evidence="1">Belongs to the SIMIBI class G3E GTPase family. HypB/HupM subfamily.</text>
</comment>
<keyword evidence="2" id="KW-0533">Nickel</keyword>
<dbReference type="Pfam" id="PF02492">
    <property type="entry name" value="cobW"/>
    <property type="match status" value="1"/>
</dbReference>
<dbReference type="Gene3D" id="3.40.50.300">
    <property type="entry name" value="P-loop containing nucleotide triphosphate hydrolases"/>
    <property type="match status" value="1"/>
</dbReference>
<dbReference type="GO" id="GO:0005525">
    <property type="term" value="F:GTP binding"/>
    <property type="evidence" value="ECO:0007669"/>
    <property type="project" value="UniProtKB-KW"/>
</dbReference>
<name>A0A832MN04_UNCEI</name>
<dbReference type="NCBIfam" id="TIGR00073">
    <property type="entry name" value="hypB"/>
    <property type="match status" value="1"/>
</dbReference>
<dbReference type="EMBL" id="DSQF01000018">
    <property type="protein sequence ID" value="HGZ43553.1"/>
    <property type="molecule type" value="Genomic_DNA"/>
</dbReference>
<keyword evidence="4" id="KW-0547">Nucleotide-binding</keyword>
<dbReference type="PIRSF" id="PIRSF005624">
    <property type="entry name" value="Ni-bind_GTPase"/>
    <property type="match status" value="1"/>
</dbReference>
<dbReference type="InterPro" id="IPR004392">
    <property type="entry name" value="Hyd_mat_HypB"/>
</dbReference>
<comment type="caution">
    <text evidence="9">The sequence shown here is derived from an EMBL/GenBank/DDBJ whole genome shotgun (WGS) entry which is preliminary data.</text>
</comment>
<keyword evidence="6" id="KW-0862">Zinc</keyword>
<evidence type="ECO:0000256" key="3">
    <source>
        <dbReference type="ARBA" id="ARBA00022723"/>
    </source>
</evidence>
<sequence>MTEVDVRQRILAANEAAAADVRARFAASRTLVVNLISSPGSGKTTLLEQTIARLRDRVRIAAVDGDIATERDADRLRRMGVPAHQILTGGSCHLDARQMVAALETARFGDVDLLLVENVGNLICPTNYDLGEDFKVVVLSVAEGEDKPFKYPAIFARAEVCVISKSDLLPHVPFAMDEVLGQVRTLRPDGRIVVCSARTGEGLDDWCALLLERLEAKRAAAR</sequence>
<dbReference type="PANTHER" id="PTHR30134">
    <property type="entry name" value="HYDROGENASE PROTEIN ASSEMBLY PROTEIN, NICKEL CHAPERONE"/>
    <property type="match status" value="1"/>
</dbReference>
<feature type="domain" description="CobW/HypB/UreG nucleotide-binding" evidence="8">
    <location>
        <begin position="32"/>
        <end position="192"/>
    </location>
</feature>
<accession>A0A832MN04</accession>
<evidence type="ECO:0000256" key="4">
    <source>
        <dbReference type="ARBA" id="ARBA00022741"/>
    </source>
</evidence>
<dbReference type="SUPFAM" id="SSF52540">
    <property type="entry name" value="P-loop containing nucleoside triphosphate hydrolases"/>
    <property type="match status" value="1"/>
</dbReference>